<proteinExistence type="predicted"/>
<protein>
    <submittedName>
        <fullName evidence="3">SH3 domain protein</fullName>
    </submittedName>
</protein>
<comment type="caution">
    <text evidence="3">The sequence shown here is derived from an EMBL/GenBank/DDBJ whole genome shotgun (WGS) entry which is preliminary data.</text>
</comment>
<feature type="domain" description="SH3b" evidence="2">
    <location>
        <begin position="41"/>
        <end position="104"/>
    </location>
</feature>
<dbReference type="AlphaFoldDB" id="H7EK28"/>
<organism evidence="3 4">
    <name type="scientific">Treponema saccharophilum DSM 2985</name>
    <dbReference type="NCBI Taxonomy" id="907348"/>
    <lineage>
        <taxon>Bacteria</taxon>
        <taxon>Pseudomonadati</taxon>
        <taxon>Spirochaetota</taxon>
        <taxon>Spirochaetia</taxon>
        <taxon>Spirochaetales</taxon>
        <taxon>Treponemataceae</taxon>
        <taxon>Treponema</taxon>
    </lineage>
</organism>
<dbReference type="Gene3D" id="2.30.30.40">
    <property type="entry name" value="SH3 Domains"/>
    <property type="match status" value="1"/>
</dbReference>
<feature type="signal peptide" evidence="1">
    <location>
        <begin position="1"/>
        <end position="40"/>
    </location>
</feature>
<gene>
    <name evidence="3" type="ORF">TresaDRAFT_1451</name>
</gene>
<dbReference type="Proteomes" id="UP000003571">
    <property type="component" value="Unassembled WGS sequence"/>
</dbReference>
<dbReference type="SMART" id="SM00287">
    <property type="entry name" value="SH3b"/>
    <property type="match status" value="1"/>
</dbReference>
<dbReference type="PATRIC" id="fig|907348.3.peg.1231"/>
<sequence>MRLPCRVQKNTALCYHFPMLRKIFFLCATTLALSSAYCDAGDRKYVSVPGVSMRASRSNLSGKIAPLSYGEQVTVVREERKWTFVSSGGGKSGWVPSSVLSKKKIVSGVFVDVDAKELALAGKGFSGSDEGEYKMSGRANYDAVDNMEKNVVTDSELREFLSDGGLTVE</sequence>
<evidence type="ECO:0000313" key="4">
    <source>
        <dbReference type="Proteomes" id="UP000003571"/>
    </source>
</evidence>
<evidence type="ECO:0000259" key="2">
    <source>
        <dbReference type="PROSITE" id="PS51781"/>
    </source>
</evidence>
<evidence type="ECO:0000256" key="1">
    <source>
        <dbReference type="SAM" id="SignalP"/>
    </source>
</evidence>
<dbReference type="STRING" id="907348.TresaDRAFT_1451"/>
<dbReference type="eggNOG" id="COG3807">
    <property type="taxonomic scope" value="Bacteria"/>
</dbReference>
<feature type="chain" id="PRO_5003609198" evidence="1">
    <location>
        <begin position="41"/>
        <end position="169"/>
    </location>
</feature>
<evidence type="ECO:0000313" key="3">
    <source>
        <dbReference type="EMBL" id="EIC02115.1"/>
    </source>
</evidence>
<dbReference type="InterPro" id="IPR003646">
    <property type="entry name" value="SH3-like_bac-type"/>
</dbReference>
<keyword evidence="4" id="KW-1185">Reference proteome</keyword>
<name>H7EK28_9SPIR</name>
<dbReference type="EMBL" id="AGRW01000043">
    <property type="protein sequence ID" value="EIC02115.1"/>
    <property type="molecule type" value="Genomic_DNA"/>
</dbReference>
<reference evidence="3 4" key="1">
    <citation type="submission" date="2011-09" db="EMBL/GenBank/DDBJ databases">
        <title>The draft genome of Treponema saccharophilum DSM 2985.</title>
        <authorList>
            <consortium name="US DOE Joint Genome Institute (JGI-PGF)"/>
            <person name="Lucas S."/>
            <person name="Copeland A."/>
            <person name="Lapidus A."/>
            <person name="Glavina del Rio T."/>
            <person name="Dalin E."/>
            <person name="Tice H."/>
            <person name="Bruce D."/>
            <person name="Goodwin L."/>
            <person name="Pitluck S."/>
            <person name="Peters L."/>
            <person name="Kyrpides N."/>
            <person name="Mavromatis K."/>
            <person name="Ivanova N."/>
            <person name="Markowitz V."/>
            <person name="Cheng J.-F."/>
            <person name="Hugenholtz P."/>
            <person name="Woyke T."/>
            <person name="Wu D."/>
            <person name="Gronow S."/>
            <person name="Wellnitz S."/>
            <person name="Brambilla E."/>
            <person name="Klenk H.-P."/>
            <person name="Eisen J.A."/>
        </authorList>
    </citation>
    <scope>NUCLEOTIDE SEQUENCE [LARGE SCALE GENOMIC DNA]</scope>
    <source>
        <strain evidence="3 4">DSM 2985</strain>
    </source>
</reference>
<accession>H7EK28</accession>
<keyword evidence="1" id="KW-0732">Signal</keyword>
<dbReference type="PROSITE" id="PS51781">
    <property type="entry name" value="SH3B"/>
    <property type="match status" value="1"/>
</dbReference>